<comment type="caution">
    <text evidence="1">The sequence shown here is derived from an EMBL/GenBank/DDBJ whole genome shotgun (WGS) entry which is preliminary data.</text>
</comment>
<organism evidence="1">
    <name type="scientific">marine sediment metagenome</name>
    <dbReference type="NCBI Taxonomy" id="412755"/>
    <lineage>
        <taxon>unclassified sequences</taxon>
        <taxon>metagenomes</taxon>
        <taxon>ecological metagenomes</taxon>
    </lineage>
</organism>
<gene>
    <name evidence="1" type="ORF">S12H4_35359</name>
</gene>
<accession>X1U3E1</accession>
<evidence type="ECO:0000313" key="1">
    <source>
        <dbReference type="EMBL" id="GAI98151.1"/>
    </source>
</evidence>
<dbReference type="EMBL" id="BARW01020993">
    <property type="protein sequence ID" value="GAI98151.1"/>
    <property type="molecule type" value="Genomic_DNA"/>
</dbReference>
<protein>
    <recommendedName>
        <fullName evidence="2">Gfo/Idh/MocA-like oxidoreductase N-terminal domain-containing protein</fullName>
    </recommendedName>
</protein>
<feature type="non-terminal residue" evidence="1">
    <location>
        <position position="72"/>
    </location>
</feature>
<name>X1U3E1_9ZZZZ</name>
<evidence type="ECO:0008006" key="2">
    <source>
        <dbReference type="Google" id="ProtNLM"/>
    </source>
</evidence>
<dbReference type="AlphaFoldDB" id="X1U3E1"/>
<sequence>MNLDKNEPLTAILIGAGNRGLTTYGNYALKNPDKLKFVALAEPIDSRRIKFAELHNIPKNRSYISWVDILDE</sequence>
<proteinExistence type="predicted"/>
<dbReference type="Gene3D" id="3.40.50.720">
    <property type="entry name" value="NAD(P)-binding Rossmann-like Domain"/>
    <property type="match status" value="1"/>
</dbReference>
<reference evidence="1" key="1">
    <citation type="journal article" date="2014" name="Front. Microbiol.">
        <title>High frequency of phylogenetically diverse reductive dehalogenase-homologous genes in deep subseafloor sedimentary metagenomes.</title>
        <authorList>
            <person name="Kawai M."/>
            <person name="Futagami T."/>
            <person name="Toyoda A."/>
            <person name="Takaki Y."/>
            <person name="Nishi S."/>
            <person name="Hori S."/>
            <person name="Arai W."/>
            <person name="Tsubouchi T."/>
            <person name="Morono Y."/>
            <person name="Uchiyama I."/>
            <person name="Ito T."/>
            <person name="Fujiyama A."/>
            <person name="Inagaki F."/>
            <person name="Takami H."/>
        </authorList>
    </citation>
    <scope>NUCLEOTIDE SEQUENCE</scope>
    <source>
        <strain evidence="1">Expedition CK06-06</strain>
    </source>
</reference>